<sequence>MLHEPENTLFVRGATPVLLLAGASVHDALPGLTASDGQVSLCAGWSVVPKLTLCVVDGPGEYGLMVPSLAAPVLDAGGPGDMGAWCEDAERAGGAVVLSVDRIPEVLDWGRLLGSGGTSRGGFVRIMN</sequence>
<dbReference type="OrthoDB" id="4316333at2"/>
<reference evidence="2" key="1">
    <citation type="submission" date="2015-10" db="EMBL/GenBank/DDBJ databases">
        <authorList>
            <person name="Ju K.-S."/>
            <person name="Doroghazi J.R."/>
            <person name="Metcalf W.W."/>
        </authorList>
    </citation>
    <scope>NUCLEOTIDE SEQUENCE [LARGE SCALE GENOMIC DNA]</scope>
    <source>
        <strain evidence="2">NRRL 3151</strain>
    </source>
</reference>
<name>A0A0X3VAI2_9ACTN</name>
<gene>
    <name evidence="1" type="ORF">ADL12_11030</name>
</gene>
<dbReference type="AlphaFoldDB" id="A0A0X3VAI2"/>
<keyword evidence="2" id="KW-1185">Reference proteome</keyword>
<comment type="caution">
    <text evidence="1">The sequence shown here is derived from an EMBL/GenBank/DDBJ whole genome shotgun (WGS) entry which is preliminary data.</text>
</comment>
<evidence type="ECO:0000313" key="2">
    <source>
        <dbReference type="Proteomes" id="UP000053923"/>
    </source>
</evidence>
<dbReference type="RefSeq" id="WP_062701065.1">
    <property type="nucleotide sequence ID" value="NZ_LLZG01000059.1"/>
</dbReference>
<dbReference type="EMBL" id="LLZG01000059">
    <property type="protein sequence ID" value="KUL41803.1"/>
    <property type="molecule type" value="Genomic_DNA"/>
</dbReference>
<evidence type="ECO:0000313" key="1">
    <source>
        <dbReference type="EMBL" id="KUL41803.1"/>
    </source>
</evidence>
<dbReference type="Proteomes" id="UP000053923">
    <property type="component" value="Unassembled WGS sequence"/>
</dbReference>
<protein>
    <submittedName>
        <fullName evidence="1">Uncharacterized protein</fullName>
    </submittedName>
</protein>
<proteinExistence type="predicted"/>
<organism evidence="1 2">
    <name type="scientific">Streptomyces regalis</name>
    <dbReference type="NCBI Taxonomy" id="68262"/>
    <lineage>
        <taxon>Bacteria</taxon>
        <taxon>Bacillati</taxon>
        <taxon>Actinomycetota</taxon>
        <taxon>Actinomycetes</taxon>
        <taxon>Kitasatosporales</taxon>
        <taxon>Streptomycetaceae</taxon>
        <taxon>Streptomyces</taxon>
    </lineage>
</organism>
<accession>A0A0X3VAI2</accession>